<evidence type="ECO:0000313" key="2">
    <source>
        <dbReference type="EMBL" id="MDT8900642.1"/>
    </source>
</evidence>
<proteinExistence type="predicted"/>
<organism evidence="2 3">
    <name type="scientific">Anaeroselena agilis</name>
    <dbReference type="NCBI Taxonomy" id="3063788"/>
    <lineage>
        <taxon>Bacteria</taxon>
        <taxon>Bacillati</taxon>
        <taxon>Bacillota</taxon>
        <taxon>Negativicutes</taxon>
        <taxon>Acetonemataceae</taxon>
        <taxon>Anaeroselena</taxon>
    </lineage>
</organism>
<reference evidence="2 3" key="1">
    <citation type="submission" date="2023-07" db="EMBL/GenBank/DDBJ databases">
        <title>The novel representative of Negativicutes class, Anaeroselena agilis gen. nov. sp. nov.</title>
        <authorList>
            <person name="Prokofeva M.I."/>
            <person name="Elcheninov A.G."/>
            <person name="Klyukina A."/>
            <person name="Kublanov I.V."/>
            <person name="Frolov E.N."/>
            <person name="Podosokorskaya O.A."/>
        </authorList>
    </citation>
    <scope>NUCLEOTIDE SEQUENCE [LARGE SCALE GENOMIC DNA]</scope>
    <source>
        <strain evidence="2 3">4137-cl</strain>
    </source>
</reference>
<dbReference type="EMBL" id="JAUOZS010000001">
    <property type="protein sequence ID" value="MDT8900642.1"/>
    <property type="molecule type" value="Genomic_DNA"/>
</dbReference>
<name>A0ABU3NV09_9FIRM</name>
<sequence>MCFKIGSYPVQNTSLTARDIVPQTGSATPDSPVLGTAGDYSGTQKKTGKDTLKIDLDEDTSNKVVF</sequence>
<evidence type="ECO:0000313" key="3">
    <source>
        <dbReference type="Proteomes" id="UP001254848"/>
    </source>
</evidence>
<comment type="caution">
    <text evidence="2">The sequence shown here is derived from an EMBL/GenBank/DDBJ whole genome shotgun (WGS) entry which is preliminary data.</text>
</comment>
<feature type="region of interest" description="Disordered" evidence="1">
    <location>
        <begin position="20"/>
        <end position="44"/>
    </location>
</feature>
<dbReference type="RefSeq" id="WP_413779178.1">
    <property type="nucleotide sequence ID" value="NZ_JAUOZS010000001.1"/>
</dbReference>
<gene>
    <name evidence="2" type="ORF">Q4T40_05230</name>
</gene>
<keyword evidence="3" id="KW-1185">Reference proteome</keyword>
<accession>A0ABU3NV09</accession>
<dbReference type="Proteomes" id="UP001254848">
    <property type="component" value="Unassembled WGS sequence"/>
</dbReference>
<protein>
    <submittedName>
        <fullName evidence="2">Uncharacterized protein</fullName>
    </submittedName>
</protein>
<evidence type="ECO:0000256" key="1">
    <source>
        <dbReference type="SAM" id="MobiDB-lite"/>
    </source>
</evidence>